<keyword evidence="1" id="KW-1133">Transmembrane helix</keyword>
<feature type="transmembrane region" description="Helical" evidence="1">
    <location>
        <begin position="144"/>
        <end position="167"/>
    </location>
</feature>
<accession>A0ABD2HWT0</accession>
<evidence type="ECO:0000256" key="1">
    <source>
        <dbReference type="SAM" id="Phobius"/>
    </source>
</evidence>
<evidence type="ECO:0000313" key="2">
    <source>
        <dbReference type="EMBL" id="KAL3071436.1"/>
    </source>
</evidence>
<comment type="caution">
    <text evidence="2">The sequence shown here is derived from an EMBL/GenBank/DDBJ whole genome shotgun (WGS) entry which is preliminary data.</text>
</comment>
<dbReference type="Proteomes" id="UP001620645">
    <property type="component" value="Unassembled WGS sequence"/>
</dbReference>
<dbReference type="AlphaFoldDB" id="A0ABD2HWT0"/>
<feature type="transmembrane region" description="Helical" evidence="1">
    <location>
        <begin position="179"/>
        <end position="203"/>
    </location>
</feature>
<keyword evidence="1" id="KW-0812">Transmembrane</keyword>
<dbReference type="EMBL" id="JBICCN010000391">
    <property type="protein sequence ID" value="KAL3071436.1"/>
    <property type="molecule type" value="Genomic_DNA"/>
</dbReference>
<dbReference type="Pfam" id="PF10317">
    <property type="entry name" value="7TM_GPCR_Srd"/>
    <property type="match status" value="1"/>
</dbReference>
<dbReference type="SUPFAM" id="SSF81321">
    <property type="entry name" value="Family A G protein-coupled receptor-like"/>
    <property type="match status" value="1"/>
</dbReference>
<dbReference type="Gene3D" id="1.20.1070.10">
    <property type="entry name" value="Rhodopsin 7-helix transmembrane proteins"/>
    <property type="match status" value="1"/>
</dbReference>
<protein>
    <recommendedName>
        <fullName evidence="4">G-protein coupled receptors family 1 profile domain-containing protein</fullName>
    </recommendedName>
</protein>
<evidence type="ECO:0008006" key="4">
    <source>
        <dbReference type="Google" id="ProtNLM"/>
    </source>
</evidence>
<evidence type="ECO:0000313" key="3">
    <source>
        <dbReference type="Proteomes" id="UP001620645"/>
    </source>
</evidence>
<feature type="transmembrane region" description="Helical" evidence="1">
    <location>
        <begin position="26"/>
        <end position="49"/>
    </location>
</feature>
<dbReference type="InterPro" id="IPR019421">
    <property type="entry name" value="7TM_GPCR_serpentine_rcpt_Srd"/>
</dbReference>
<organism evidence="2 3">
    <name type="scientific">Heterodera schachtii</name>
    <name type="common">Sugarbeet cyst nematode worm</name>
    <name type="synonym">Tylenchus schachtii</name>
    <dbReference type="NCBI Taxonomy" id="97005"/>
    <lineage>
        <taxon>Eukaryota</taxon>
        <taxon>Metazoa</taxon>
        <taxon>Ecdysozoa</taxon>
        <taxon>Nematoda</taxon>
        <taxon>Chromadorea</taxon>
        <taxon>Rhabditida</taxon>
        <taxon>Tylenchina</taxon>
        <taxon>Tylenchomorpha</taxon>
        <taxon>Tylenchoidea</taxon>
        <taxon>Heteroderidae</taxon>
        <taxon>Heteroderinae</taxon>
        <taxon>Heterodera</taxon>
    </lineage>
</organism>
<reference evidence="2 3" key="1">
    <citation type="submission" date="2024-10" db="EMBL/GenBank/DDBJ databases">
        <authorList>
            <person name="Kim D."/>
        </authorList>
    </citation>
    <scope>NUCLEOTIDE SEQUENCE [LARGE SCALE GENOMIC DNA]</scope>
    <source>
        <strain evidence="2">Taebaek</strain>
    </source>
</reference>
<proteinExistence type="predicted"/>
<keyword evidence="3" id="KW-1185">Reference proteome</keyword>
<sequence>MFGYVSQFVFRYLVIIRDKNVSSTKYFFLLFLMLLFPFAHCVNLFISYFPPVEHATMDDKSVAEILGINLDDDQIILAGYSFNNIRQTISLAYIILVCTISYLIIFTLAYHIEKFLKNKMKLRIASYGPNQQMIEMNKQISRTLIVQASMPLMIYLSVLFLLAIILFKIDSTHSSWLQYYNLFSSIPQFVPSALNPIVSIWLLRYYRNAFVSDIKCLAVYIRRKLLCHRAITDEQQQQNQQNIKWAISVVQLPKQPSKQ</sequence>
<dbReference type="PANTHER" id="PTHR22943">
    <property type="entry name" value="7-TRANSMEMBRANE DOMAIN RECEPTOR C.ELEGANS"/>
    <property type="match status" value="1"/>
</dbReference>
<keyword evidence="1" id="KW-0472">Membrane</keyword>
<feature type="transmembrane region" description="Helical" evidence="1">
    <location>
        <begin position="91"/>
        <end position="112"/>
    </location>
</feature>
<dbReference type="PANTHER" id="PTHR22943:SF248">
    <property type="entry name" value="SEVEN TM RECEPTOR"/>
    <property type="match status" value="1"/>
</dbReference>
<name>A0ABD2HWT0_HETSC</name>
<gene>
    <name evidence="2" type="ORF">niasHS_016720</name>
</gene>